<keyword evidence="1 5" id="KW-0963">Cytoplasm</keyword>
<evidence type="ECO:0000256" key="1">
    <source>
        <dbReference type="ARBA" id="ARBA00022490"/>
    </source>
</evidence>
<dbReference type="InterPro" id="IPR011033">
    <property type="entry name" value="PRC_barrel-like_sf"/>
</dbReference>
<evidence type="ECO:0000259" key="7">
    <source>
        <dbReference type="Pfam" id="PF24986"/>
    </source>
</evidence>
<evidence type="ECO:0000256" key="4">
    <source>
        <dbReference type="ARBA" id="ARBA00023186"/>
    </source>
</evidence>
<dbReference type="RefSeq" id="WP_379707752.1">
    <property type="nucleotide sequence ID" value="NZ_JBHSCZ010000001.1"/>
</dbReference>
<dbReference type="SUPFAM" id="SSF50447">
    <property type="entry name" value="Translation proteins"/>
    <property type="match status" value="1"/>
</dbReference>
<dbReference type="PANTHER" id="PTHR33692">
    <property type="entry name" value="RIBOSOME MATURATION FACTOR RIMM"/>
    <property type="match status" value="1"/>
</dbReference>
<dbReference type="Gene3D" id="2.30.30.240">
    <property type="entry name" value="PRC-barrel domain"/>
    <property type="match status" value="1"/>
</dbReference>
<proteinExistence type="inferred from homology"/>
<evidence type="ECO:0000313" key="9">
    <source>
        <dbReference type="Proteomes" id="UP001595907"/>
    </source>
</evidence>
<comment type="subcellular location">
    <subcellularLocation>
        <location evidence="5">Cytoplasm</location>
    </subcellularLocation>
</comment>
<dbReference type="SUPFAM" id="SSF50346">
    <property type="entry name" value="PRC-barrel domain"/>
    <property type="match status" value="1"/>
</dbReference>
<comment type="caution">
    <text evidence="8">The sequence shown here is derived from an EMBL/GenBank/DDBJ whole genome shotgun (WGS) entry which is preliminary data.</text>
</comment>
<organism evidence="8 9">
    <name type="scientific">Ferruginibacter yonginensis</name>
    <dbReference type="NCBI Taxonomy" id="1310416"/>
    <lineage>
        <taxon>Bacteria</taxon>
        <taxon>Pseudomonadati</taxon>
        <taxon>Bacteroidota</taxon>
        <taxon>Chitinophagia</taxon>
        <taxon>Chitinophagales</taxon>
        <taxon>Chitinophagaceae</taxon>
        <taxon>Ferruginibacter</taxon>
    </lineage>
</organism>
<evidence type="ECO:0000256" key="3">
    <source>
        <dbReference type="ARBA" id="ARBA00022552"/>
    </source>
</evidence>
<comment type="similarity">
    <text evidence="5">Belongs to the RimM family.</text>
</comment>
<feature type="domain" description="Ribosome maturation factor RimM PRC barrel" evidence="7">
    <location>
        <begin position="102"/>
        <end position="165"/>
    </location>
</feature>
<evidence type="ECO:0000256" key="5">
    <source>
        <dbReference type="HAMAP-Rule" id="MF_00014"/>
    </source>
</evidence>
<keyword evidence="9" id="KW-1185">Reference proteome</keyword>
<name>A0ABV8QQM5_9BACT</name>
<dbReference type="Gene3D" id="2.40.30.60">
    <property type="entry name" value="RimM"/>
    <property type="match status" value="1"/>
</dbReference>
<comment type="subunit">
    <text evidence="5">Binds ribosomal protein uS19.</text>
</comment>
<sequence>MEYFKIGKLAASHGLTGELVLQHSLGKKTSLKGLEAIFIEQTPNNFLPHFIEATSIKSDDEIYIKLEGVDSKEVARKLTPKNVWLQEVDFKKFAAKAAPIALLGYELIDVDKSLGNIIEVIEQPHQILVTVLYNNNEALIPIHEANLLRMDNKARKVYVEVPVGLLEIYG</sequence>
<keyword evidence="4 5" id="KW-0143">Chaperone</keyword>
<dbReference type="Proteomes" id="UP001595907">
    <property type="component" value="Unassembled WGS sequence"/>
</dbReference>
<gene>
    <name evidence="5" type="primary">rimM</name>
    <name evidence="8" type="ORF">ACFOWM_05845</name>
</gene>
<keyword evidence="2 5" id="KW-0690">Ribosome biogenesis</keyword>
<feature type="domain" description="RimM N-terminal" evidence="6">
    <location>
        <begin position="6"/>
        <end position="86"/>
    </location>
</feature>
<evidence type="ECO:0000256" key="2">
    <source>
        <dbReference type="ARBA" id="ARBA00022517"/>
    </source>
</evidence>
<comment type="domain">
    <text evidence="5">The PRC barrel domain binds ribosomal protein uS19.</text>
</comment>
<dbReference type="InterPro" id="IPR056792">
    <property type="entry name" value="PRC_RimM"/>
</dbReference>
<dbReference type="InterPro" id="IPR036976">
    <property type="entry name" value="RimM_N_sf"/>
</dbReference>
<keyword evidence="3 5" id="KW-0698">rRNA processing</keyword>
<protein>
    <recommendedName>
        <fullName evidence="5">Ribosome maturation factor RimM</fullName>
    </recommendedName>
</protein>
<dbReference type="EMBL" id="JBHSCZ010000001">
    <property type="protein sequence ID" value="MFC4262389.1"/>
    <property type="molecule type" value="Genomic_DNA"/>
</dbReference>
<evidence type="ECO:0000313" key="8">
    <source>
        <dbReference type="EMBL" id="MFC4262389.1"/>
    </source>
</evidence>
<evidence type="ECO:0000259" key="6">
    <source>
        <dbReference type="Pfam" id="PF01782"/>
    </source>
</evidence>
<dbReference type="HAMAP" id="MF_00014">
    <property type="entry name" value="Ribosome_mat_RimM"/>
    <property type="match status" value="1"/>
</dbReference>
<dbReference type="InterPro" id="IPR002676">
    <property type="entry name" value="RimM_N"/>
</dbReference>
<dbReference type="InterPro" id="IPR009000">
    <property type="entry name" value="Transl_B-barrel_sf"/>
</dbReference>
<comment type="function">
    <text evidence="5">An accessory protein needed during the final step in the assembly of 30S ribosomal subunit, possibly for assembly of the head region. Essential for efficient processing of 16S rRNA. May be needed both before and after RbfA during the maturation of 16S rRNA. It has affinity for free ribosomal 30S subunits but not for 70S ribosomes.</text>
</comment>
<dbReference type="InterPro" id="IPR011961">
    <property type="entry name" value="RimM"/>
</dbReference>
<reference evidence="9" key="1">
    <citation type="journal article" date="2019" name="Int. J. Syst. Evol. Microbiol.">
        <title>The Global Catalogue of Microorganisms (GCM) 10K type strain sequencing project: providing services to taxonomists for standard genome sequencing and annotation.</title>
        <authorList>
            <consortium name="The Broad Institute Genomics Platform"/>
            <consortium name="The Broad Institute Genome Sequencing Center for Infectious Disease"/>
            <person name="Wu L."/>
            <person name="Ma J."/>
        </authorList>
    </citation>
    <scope>NUCLEOTIDE SEQUENCE [LARGE SCALE GENOMIC DNA]</scope>
    <source>
        <strain evidence="9">CECT 8289</strain>
    </source>
</reference>
<dbReference type="PANTHER" id="PTHR33692:SF1">
    <property type="entry name" value="RIBOSOME MATURATION FACTOR RIMM"/>
    <property type="match status" value="1"/>
</dbReference>
<dbReference type="Pfam" id="PF24986">
    <property type="entry name" value="PRC_RimM"/>
    <property type="match status" value="1"/>
</dbReference>
<accession>A0ABV8QQM5</accession>
<dbReference type="Pfam" id="PF01782">
    <property type="entry name" value="RimM"/>
    <property type="match status" value="1"/>
</dbReference>